<comment type="subcellular location">
    <subcellularLocation>
        <location evidence="1">Cell membrane</location>
        <topology evidence="1">Multi-pass membrane protein</topology>
    </subcellularLocation>
</comment>
<reference evidence="8 9" key="1">
    <citation type="submission" date="2020-09" db="EMBL/GenBank/DDBJ databases">
        <title>A novel species.</title>
        <authorList>
            <person name="Gao J."/>
        </authorList>
    </citation>
    <scope>NUCLEOTIDE SEQUENCE [LARGE SCALE GENOMIC DNA]</scope>
    <source>
        <strain evidence="8 9">CRXT-Y-14</strain>
        <plasmid evidence="8 9">unnamed2</plasmid>
    </source>
</reference>
<dbReference type="CDD" id="cd01127">
    <property type="entry name" value="TrwB_TraG_TraD_VirD4"/>
    <property type="match status" value="1"/>
</dbReference>
<proteinExistence type="inferred from homology"/>
<name>A0A7H1BLD3_9ACTN</name>
<evidence type="ECO:0000256" key="4">
    <source>
        <dbReference type="ARBA" id="ARBA00022692"/>
    </source>
</evidence>
<dbReference type="SUPFAM" id="SSF52540">
    <property type="entry name" value="P-loop containing nucleoside triphosphate hydrolases"/>
    <property type="match status" value="1"/>
</dbReference>
<dbReference type="InterPro" id="IPR003688">
    <property type="entry name" value="TraG/VirD4"/>
</dbReference>
<comment type="similarity">
    <text evidence="2">Belongs to the VirD4/TraG family.</text>
</comment>
<evidence type="ECO:0000256" key="1">
    <source>
        <dbReference type="ARBA" id="ARBA00004651"/>
    </source>
</evidence>
<dbReference type="InterPro" id="IPR051539">
    <property type="entry name" value="T4SS-coupling_protein"/>
</dbReference>
<accession>A0A7H1BLD3</accession>
<evidence type="ECO:0000256" key="3">
    <source>
        <dbReference type="ARBA" id="ARBA00022475"/>
    </source>
</evidence>
<dbReference type="InterPro" id="IPR027417">
    <property type="entry name" value="P-loop_NTPase"/>
</dbReference>
<feature type="transmembrane region" description="Helical" evidence="7">
    <location>
        <begin position="67"/>
        <end position="88"/>
    </location>
</feature>
<evidence type="ECO:0000256" key="2">
    <source>
        <dbReference type="ARBA" id="ARBA00008806"/>
    </source>
</evidence>
<sequence>MDDQTLLAAIGAGFVIGASAIVLAAAPLAGLVTGHGWASSTKSLPETIILTVSRGPGAVYDPAPPTWAFWLVVALLLVLLIVAVALLLRAFGGRKPHLGGARWGGKKTELEMAVPEKPEERPDRITAGRGQHSKKIVAVIERSGSAIAFGPPGSAKTTGLLLGNAAEWQGPCVLTTTKAADLEAIYNSRRALGPVWVIAPAGLPGGRTTAHWSPVDYARDADSAERMAEWMADAAQKHYDPRAEPWIAQARAILAGLLLAAHISKGGIRAFREWLALGKDAVDHVRAILEPDYPEVAMDYAQPWLKLHEDGAGSVQFTLNVVAAVYRNKDVRVVAERTDFSPEQLLDENGTVCLVASPSNAERYGPLFTSIIASIIHAAEDRFEKTGKPLEKALGCFIDEAGNALRYPKLPTTLTTGRGIGIAMLTIWHDLAQLASRVGQDGARTVISASTLRMLLPGLADDNTLRYFNYIFSKEQTERPTHSTGPSGSSTSTGIVETDLLPVDKLREIPTFTAIVQYFNLPPIRANMRLTWRDEDLRAWLARPLPPVSLDKAAAPALEAHHG</sequence>
<keyword evidence="6 7" id="KW-0472">Membrane</keyword>
<dbReference type="GO" id="GO:0005886">
    <property type="term" value="C:plasma membrane"/>
    <property type="evidence" value="ECO:0007669"/>
    <property type="project" value="UniProtKB-SubCell"/>
</dbReference>
<dbReference type="Proteomes" id="UP000516428">
    <property type="component" value="Plasmid unnamed2"/>
</dbReference>
<dbReference type="Pfam" id="PF02534">
    <property type="entry name" value="T4SS-DNA_transf"/>
    <property type="match status" value="1"/>
</dbReference>
<dbReference type="KEGG" id="sxn:IAG42_37695"/>
<protein>
    <submittedName>
        <fullName evidence="8">Type IV secretory system conjugative DNA transfer family protein</fullName>
    </submittedName>
</protein>
<keyword evidence="9" id="KW-1185">Reference proteome</keyword>
<keyword evidence="8" id="KW-0614">Plasmid</keyword>
<organism evidence="8 9">
    <name type="scientific">Streptomyces xanthii</name>
    <dbReference type="NCBI Taxonomy" id="2768069"/>
    <lineage>
        <taxon>Bacteria</taxon>
        <taxon>Bacillati</taxon>
        <taxon>Actinomycetota</taxon>
        <taxon>Actinomycetes</taxon>
        <taxon>Kitasatosporales</taxon>
        <taxon>Streptomycetaceae</taxon>
        <taxon>Streptomyces</taxon>
    </lineage>
</organism>
<evidence type="ECO:0000313" key="9">
    <source>
        <dbReference type="Proteomes" id="UP000516428"/>
    </source>
</evidence>
<dbReference type="AlphaFoldDB" id="A0A7H1BLD3"/>
<evidence type="ECO:0000256" key="7">
    <source>
        <dbReference type="SAM" id="Phobius"/>
    </source>
</evidence>
<dbReference type="PANTHER" id="PTHR37937:SF1">
    <property type="entry name" value="CONJUGATIVE TRANSFER: DNA TRANSPORT"/>
    <property type="match status" value="1"/>
</dbReference>
<keyword evidence="4 7" id="KW-0812">Transmembrane</keyword>
<keyword evidence="5 7" id="KW-1133">Transmembrane helix</keyword>
<gene>
    <name evidence="8" type="ORF">IAG42_37695</name>
</gene>
<dbReference type="Gene3D" id="3.40.50.300">
    <property type="entry name" value="P-loop containing nucleotide triphosphate hydrolases"/>
    <property type="match status" value="1"/>
</dbReference>
<keyword evidence="3" id="KW-1003">Cell membrane</keyword>
<dbReference type="PANTHER" id="PTHR37937">
    <property type="entry name" value="CONJUGATIVE TRANSFER: DNA TRANSPORT"/>
    <property type="match status" value="1"/>
</dbReference>
<evidence type="ECO:0000256" key="5">
    <source>
        <dbReference type="ARBA" id="ARBA00022989"/>
    </source>
</evidence>
<evidence type="ECO:0000313" key="8">
    <source>
        <dbReference type="EMBL" id="QNS09538.1"/>
    </source>
</evidence>
<evidence type="ECO:0000256" key="6">
    <source>
        <dbReference type="ARBA" id="ARBA00023136"/>
    </source>
</evidence>
<geneLocation type="plasmid" evidence="8 9">
    <name>unnamed2</name>
</geneLocation>
<dbReference type="EMBL" id="CP061283">
    <property type="protein sequence ID" value="QNS09538.1"/>
    <property type="molecule type" value="Genomic_DNA"/>
</dbReference>